<feature type="transmembrane region" description="Helical" evidence="1">
    <location>
        <begin position="448"/>
        <end position="470"/>
    </location>
</feature>
<protein>
    <recommendedName>
        <fullName evidence="4">ABC exporter</fullName>
    </recommendedName>
</protein>
<feature type="transmembrane region" description="Helical" evidence="1">
    <location>
        <begin position="255"/>
        <end position="275"/>
    </location>
</feature>
<reference evidence="2 3" key="2">
    <citation type="journal article" date="2011" name="Stand. Genomic Sci.">
        <title>Complete genome sequence of Mahella australiensis type strain (50-1 BON).</title>
        <authorList>
            <person name="Sikorski J."/>
            <person name="Teshima H."/>
            <person name="Nolan M."/>
            <person name="Lucas S."/>
            <person name="Hammon N."/>
            <person name="Deshpande S."/>
            <person name="Cheng J.F."/>
            <person name="Pitluck S."/>
            <person name="Liolios K."/>
            <person name="Pagani I."/>
            <person name="Ivanova N."/>
            <person name="Huntemann M."/>
            <person name="Mavromatis K."/>
            <person name="Ovchinikova G."/>
            <person name="Pati A."/>
            <person name="Tapia R."/>
            <person name="Han C."/>
            <person name="Goodwin L."/>
            <person name="Chen A."/>
            <person name="Palaniappan K."/>
            <person name="Land M."/>
            <person name="Hauser L."/>
            <person name="Ngatchou-Djao O.D."/>
            <person name="Rohde M."/>
            <person name="Pukall R."/>
            <person name="Spring S."/>
            <person name="Abt B."/>
            <person name="Goker M."/>
            <person name="Detter J.C."/>
            <person name="Woyke T."/>
            <person name="Bristow J."/>
            <person name="Markowitz V."/>
            <person name="Hugenholtz P."/>
            <person name="Eisen J.A."/>
            <person name="Kyrpides N.C."/>
            <person name="Klenk H.P."/>
            <person name="Lapidus A."/>
        </authorList>
    </citation>
    <scope>NUCLEOTIDE SEQUENCE [LARGE SCALE GENOMIC DNA]</scope>
    <source>
        <strain evidence="3">DSM 15567 / CIP 107919 / 50-1 BON</strain>
    </source>
</reference>
<reference evidence="3" key="1">
    <citation type="submission" date="2010-11" db="EMBL/GenBank/DDBJ databases">
        <title>The complete genome of Mahella australiensis DSM 15567.</title>
        <authorList>
            <consortium name="US DOE Joint Genome Institute (JGI-PGF)"/>
            <person name="Lucas S."/>
            <person name="Copeland A."/>
            <person name="Lapidus A."/>
            <person name="Bruce D."/>
            <person name="Goodwin L."/>
            <person name="Pitluck S."/>
            <person name="Kyrpides N."/>
            <person name="Mavromatis K."/>
            <person name="Pagani I."/>
            <person name="Ivanova N."/>
            <person name="Teshima H."/>
            <person name="Brettin T."/>
            <person name="Detter J.C."/>
            <person name="Han C."/>
            <person name="Tapia R."/>
            <person name="Land M."/>
            <person name="Hauser L."/>
            <person name="Markowitz V."/>
            <person name="Cheng J.-F."/>
            <person name="Hugenholtz P."/>
            <person name="Woyke T."/>
            <person name="Wu D."/>
            <person name="Spring S."/>
            <person name="Pukall R."/>
            <person name="Steenblock K."/>
            <person name="Schneider S."/>
            <person name="Klenk H.-P."/>
            <person name="Eisen J.A."/>
        </authorList>
    </citation>
    <scope>NUCLEOTIDE SEQUENCE [LARGE SCALE GENOMIC DNA]</scope>
    <source>
        <strain evidence="3">DSM 15567 / CIP 107919 / 50-1 BON</strain>
    </source>
</reference>
<accession>F3ZWL7</accession>
<dbReference type="RefSeq" id="WP_013780890.1">
    <property type="nucleotide sequence ID" value="NC_015520.1"/>
</dbReference>
<dbReference type="Pfam" id="PF16962">
    <property type="entry name" value="ABC_export"/>
    <property type="match status" value="1"/>
</dbReference>
<dbReference type="AlphaFoldDB" id="F3ZWL7"/>
<feature type="transmembrane region" description="Helical" evidence="1">
    <location>
        <begin position="157"/>
        <end position="180"/>
    </location>
</feature>
<feature type="transmembrane region" description="Helical" evidence="1">
    <location>
        <begin position="35"/>
        <end position="56"/>
    </location>
</feature>
<dbReference type="OrthoDB" id="1719060at2"/>
<keyword evidence="3" id="KW-1185">Reference proteome</keyword>
<evidence type="ECO:0000313" key="2">
    <source>
        <dbReference type="EMBL" id="AEE96460.1"/>
    </source>
</evidence>
<feature type="transmembrane region" description="Helical" evidence="1">
    <location>
        <begin position="511"/>
        <end position="531"/>
    </location>
</feature>
<dbReference type="KEGG" id="mas:Mahau_1266"/>
<organism evidence="2 3">
    <name type="scientific">Mahella australiensis (strain DSM 15567 / CIP 107919 / 50-1 BON)</name>
    <dbReference type="NCBI Taxonomy" id="697281"/>
    <lineage>
        <taxon>Bacteria</taxon>
        <taxon>Bacillati</taxon>
        <taxon>Bacillota</taxon>
        <taxon>Clostridia</taxon>
        <taxon>Thermoanaerobacterales</taxon>
        <taxon>Thermoanaerobacterales Family IV. Incertae Sedis</taxon>
        <taxon>Mahella</taxon>
    </lineage>
</organism>
<dbReference type="STRING" id="697281.Mahau_1266"/>
<keyword evidence="1" id="KW-0472">Membrane</keyword>
<feature type="transmembrane region" description="Helical" evidence="1">
    <location>
        <begin position="413"/>
        <end position="436"/>
    </location>
</feature>
<dbReference type="Proteomes" id="UP000008457">
    <property type="component" value="Chromosome"/>
</dbReference>
<dbReference type="EMBL" id="CP002360">
    <property type="protein sequence ID" value="AEE96460.1"/>
    <property type="molecule type" value="Genomic_DNA"/>
</dbReference>
<dbReference type="HOGENOM" id="CLU_513803_0_0_9"/>
<feature type="transmembrane region" description="Helical" evidence="1">
    <location>
        <begin position="482"/>
        <end position="505"/>
    </location>
</feature>
<evidence type="ECO:0000313" key="3">
    <source>
        <dbReference type="Proteomes" id="UP000008457"/>
    </source>
</evidence>
<dbReference type="eggNOG" id="ENOG5032RG0">
    <property type="taxonomic scope" value="Bacteria"/>
</dbReference>
<feature type="transmembrane region" description="Helical" evidence="1">
    <location>
        <begin position="62"/>
        <end position="84"/>
    </location>
</feature>
<feature type="transmembrane region" description="Helical" evidence="1">
    <location>
        <begin position="370"/>
        <end position="392"/>
    </location>
</feature>
<gene>
    <name evidence="2" type="ordered locus">Mahau_1266</name>
</gene>
<evidence type="ECO:0008006" key="4">
    <source>
        <dbReference type="Google" id="ProtNLM"/>
    </source>
</evidence>
<name>F3ZWL7_MAHA5</name>
<feature type="transmembrane region" description="Helical" evidence="1">
    <location>
        <begin position="130"/>
        <end position="151"/>
    </location>
</feature>
<keyword evidence="1" id="KW-0812">Transmembrane</keyword>
<feature type="transmembrane region" description="Helical" evidence="1">
    <location>
        <begin position="192"/>
        <end position="210"/>
    </location>
</feature>
<feature type="transmembrane region" description="Helical" evidence="1">
    <location>
        <begin position="342"/>
        <end position="364"/>
    </location>
</feature>
<dbReference type="InterPro" id="IPR031584">
    <property type="entry name" value="Put_ABC_export"/>
</dbReference>
<keyword evidence="1" id="KW-1133">Transmembrane helix</keyword>
<evidence type="ECO:0000256" key="1">
    <source>
        <dbReference type="SAM" id="Phobius"/>
    </source>
</evidence>
<sequence length="541" mass="60170">MIRSKVWRELYALFFLDFTKFKNYIKDAIHHPGKLVGLLIQYGLQFVWILPVIFFNSDEPRAVWALGLDVVGAVIMAMLMLIFFAGMNKASVKYAPGQYSMADVSFLFPSPISQRTVYAWSMLRQIGSSLYMMLLVIIYLPFISSLTGLHMDASKLVYSSVTIIVISILGSALNFFIYSISHRFGMGKIIKLSIRLVTVSLLAYTAWGTFTADNIWEGLLTTVNGPVFASIPIIGWAKTLIMAPFIAAVSSPLPLLLELIAVMVAIVALSIYFAVDYYEEAIGVTEWVKAVSEGNMQAVQAAADDGKTKRKKVRHVDIEWRAKGPWAFVWKQAVANKRASKFIILGWDHVFMLTIGIVLGIVSSGNFDNIAGFAIVYAVMYATMIGVVPVGLQYELRKQYIYMFPGKPVYKILAVNMLSSIKAVLRSSALILPIWILAKLNINQALSIWLFLISIDIMTLFSAVAGHMILPSYDAKNVLYVYMRMGVQALSMLPAILLAVIIGIAMHSMVAAFYAFAVGALVALTLLLYISEKLFARLEMR</sequence>
<proteinExistence type="predicted"/>